<reference evidence="1" key="1">
    <citation type="journal article" date="2015" name="Genome Biol. Evol.">
        <title>Organellar Genomes of White Spruce (Picea glauca): Assembly and Annotation.</title>
        <authorList>
            <person name="Jackman S.D."/>
            <person name="Warren R.L."/>
            <person name="Gibb E.A."/>
            <person name="Vandervalk B.P."/>
            <person name="Mohamadi H."/>
            <person name="Chu J."/>
            <person name="Raymond A."/>
            <person name="Pleasance S."/>
            <person name="Coope R."/>
            <person name="Wildung M.R."/>
            <person name="Ritland C.E."/>
            <person name="Bousquet J."/>
            <person name="Jones S.J."/>
            <person name="Bohlmann J."/>
            <person name="Birol I."/>
        </authorList>
    </citation>
    <scope>NUCLEOTIDE SEQUENCE [LARGE SCALE GENOMIC DNA]</scope>
    <source>
        <tissue evidence="1">Flushing bud</tissue>
    </source>
</reference>
<protein>
    <submittedName>
        <fullName evidence="1">Uncharacterized protein</fullName>
    </submittedName>
</protein>
<gene>
    <name evidence="1" type="ORF">ABT39_MTgene4823</name>
</gene>
<proteinExistence type="predicted"/>
<name>A0A101LYS4_PICGL</name>
<accession>A0A101LYS4</accession>
<keyword evidence="1" id="KW-0496">Mitochondrion</keyword>
<dbReference type="EMBL" id="LKAM01000006">
    <property type="protein sequence ID" value="KUM47829.1"/>
    <property type="molecule type" value="Genomic_DNA"/>
</dbReference>
<sequence length="67" mass="7709">MRSRALPRESRRKDGIPSFIDCMEKDCHACVFYSHSLWYYNINPFPSPLLLLRVSAPFSFASIAIEG</sequence>
<geneLocation type="mitochondrion" evidence="1"/>
<dbReference type="AlphaFoldDB" id="A0A101LYS4"/>
<comment type="caution">
    <text evidence="1">The sequence shown here is derived from an EMBL/GenBank/DDBJ whole genome shotgun (WGS) entry which is preliminary data.</text>
</comment>
<organism evidence="1">
    <name type="scientific">Picea glauca</name>
    <name type="common">White spruce</name>
    <name type="synonym">Pinus glauca</name>
    <dbReference type="NCBI Taxonomy" id="3330"/>
    <lineage>
        <taxon>Eukaryota</taxon>
        <taxon>Viridiplantae</taxon>
        <taxon>Streptophyta</taxon>
        <taxon>Embryophyta</taxon>
        <taxon>Tracheophyta</taxon>
        <taxon>Spermatophyta</taxon>
        <taxon>Pinopsida</taxon>
        <taxon>Pinidae</taxon>
        <taxon>Conifers I</taxon>
        <taxon>Pinales</taxon>
        <taxon>Pinaceae</taxon>
        <taxon>Picea</taxon>
    </lineage>
</organism>
<evidence type="ECO:0000313" key="1">
    <source>
        <dbReference type="EMBL" id="KUM47829.1"/>
    </source>
</evidence>